<evidence type="ECO:0000256" key="1">
    <source>
        <dbReference type="ARBA" id="ARBA00022490"/>
    </source>
</evidence>
<name>A0A8J2BN88_9BACT</name>
<dbReference type="PROSITE" id="PS01317">
    <property type="entry name" value="SSRP"/>
    <property type="match status" value="1"/>
</dbReference>
<dbReference type="GO" id="GO:0005829">
    <property type="term" value="C:cytosol"/>
    <property type="evidence" value="ECO:0007669"/>
    <property type="project" value="TreeGrafter"/>
</dbReference>
<dbReference type="NCBIfam" id="TIGR00086">
    <property type="entry name" value="smpB"/>
    <property type="match status" value="1"/>
</dbReference>
<protein>
    <recommendedName>
        <fullName evidence="3">SsrA-binding protein</fullName>
    </recommendedName>
    <alternativeName>
        <fullName evidence="3">Small protein B</fullName>
    </alternativeName>
</protein>
<dbReference type="NCBIfam" id="NF003843">
    <property type="entry name" value="PRK05422.1"/>
    <property type="match status" value="1"/>
</dbReference>
<gene>
    <name evidence="3 4" type="primary">smpB</name>
    <name evidence="4" type="ORF">MPNT_70046</name>
</gene>
<dbReference type="Proteomes" id="UP000663859">
    <property type="component" value="Unassembled WGS sequence"/>
</dbReference>
<accession>A0A8J2BN88</accession>
<dbReference type="RefSeq" id="WP_174582523.1">
    <property type="nucleotide sequence ID" value="NZ_CAJNOB010000067.1"/>
</dbReference>
<dbReference type="AlphaFoldDB" id="A0A8J2BN88"/>
<keyword evidence="2 3" id="KW-0694">RNA-binding</keyword>
<dbReference type="GO" id="GO:0070930">
    <property type="term" value="P:trans-translation-dependent protein tagging"/>
    <property type="evidence" value="ECO:0007669"/>
    <property type="project" value="TreeGrafter"/>
</dbReference>
<proteinExistence type="inferred from homology"/>
<comment type="function">
    <text evidence="3">Required for rescue of stalled ribosomes mediated by trans-translation. Binds to transfer-messenger RNA (tmRNA), required for stable association of tmRNA with ribosomes. tmRNA and SmpB together mimic tRNA shape, replacing the anticodon stem-loop with SmpB. tmRNA is encoded by the ssrA gene; the 2 termini fold to resemble tRNA(Ala) and it encodes a 'tag peptide', a short internal open reading frame. During trans-translation Ala-aminoacylated tmRNA acts like a tRNA, entering the A-site of stalled ribosomes, displacing the stalled mRNA. The ribosome then switches to translate the ORF on the tmRNA; the nascent peptide is terminated with the 'tag peptide' encoded by the tmRNA and targeted for degradation. The ribosome is freed to recommence translation, which seems to be the essential function of trans-translation.</text>
</comment>
<comment type="subcellular location">
    <subcellularLocation>
        <location evidence="3">Cytoplasm</location>
    </subcellularLocation>
    <text evidence="3">The tmRNA-SmpB complex associates with stalled 70S ribosomes.</text>
</comment>
<evidence type="ECO:0000256" key="3">
    <source>
        <dbReference type="HAMAP-Rule" id="MF_00023"/>
    </source>
</evidence>
<dbReference type="HAMAP" id="MF_00023">
    <property type="entry name" value="SmpB"/>
    <property type="match status" value="1"/>
</dbReference>
<evidence type="ECO:0000256" key="2">
    <source>
        <dbReference type="ARBA" id="ARBA00022884"/>
    </source>
</evidence>
<evidence type="ECO:0000313" key="5">
    <source>
        <dbReference type="Proteomes" id="UP000663859"/>
    </source>
</evidence>
<dbReference type="EMBL" id="CAJNOB010000067">
    <property type="protein sequence ID" value="CAF0704498.1"/>
    <property type="molecule type" value="Genomic_DNA"/>
</dbReference>
<dbReference type="SUPFAM" id="SSF74982">
    <property type="entry name" value="Small protein B (SmpB)"/>
    <property type="match status" value="1"/>
</dbReference>
<reference evidence="4" key="1">
    <citation type="submission" date="2021-02" db="EMBL/GenBank/DDBJ databases">
        <authorList>
            <person name="Cremers G."/>
            <person name="Picone N."/>
        </authorList>
    </citation>
    <scope>NUCLEOTIDE SEQUENCE</scope>
    <source>
        <strain evidence="4">PQ17</strain>
    </source>
</reference>
<comment type="caution">
    <text evidence="4">The sequence shown here is derived from an EMBL/GenBank/DDBJ whole genome shotgun (WGS) entry which is preliminary data.</text>
</comment>
<evidence type="ECO:0000313" key="4">
    <source>
        <dbReference type="EMBL" id="CAF0704498.1"/>
    </source>
</evidence>
<dbReference type="InterPro" id="IPR020081">
    <property type="entry name" value="SsrA-bd_prot_CS"/>
</dbReference>
<dbReference type="PANTHER" id="PTHR30308">
    <property type="entry name" value="TMRNA-BINDING COMPONENT OF TRANS-TRANSLATION TAGGING COMPLEX"/>
    <property type="match status" value="1"/>
</dbReference>
<dbReference type="PANTHER" id="PTHR30308:SF2">
    <property type="entry name" value="SSRA-BINDING PROTEIN"/>
    <property type="match status" value="1"/>
</dbReference>
<keyword evidence="1 3" id="KW-0963">Cytoplasm</keyword>
<organism evidence="4 5">
    <name type="scientific">Candidatus Methylacidithermus pantelleriae</name>
    <dbReference type="NCBI Taxonomy" id="2744239"/>
    <lineage>
        <taxon>Bacteria</taxon>
        <taxon>Pseudomonadati</taxon>
        <taxon>Verrucomicrobiota</taxon>
        <taxon>Methylacidiphilae</taxon>
        <taxon>Methylacidiphilales</taxon>
        <taxon>Methylacidiphilaceae</taxon>
        <taxon>Candidatus Methylacidithermus</taxon>
    </lineage>
</organism>
<dbReference type="Gene3D" id="2.40.280.10">
    <property type="match status" value="1"/>
</dbReference>
<dbReference type="Pfam" id="PF01668">
    <property type="entry name" value="SmpB"/>
    <property type="match status" value="1"/>
</dbReference>
<dbReference type="GO" id="GO:0003723">
    <property type="term" value="F:RNA binding"/>
    <property type="evidence" value="ECO:0007669"/>
    <property type="project" value="UniProtKB-UniRule"/>
</dbReference>
<dbReference type="InterPro" id="IPR000037">
    <property type="entry name" value="SsrA-bd_prot"/>
</dbReference>
<dbReference type="CDD" id="cd09294">
    <property type="entry name" value="SmpB"/>
    <property type="match status" value="1"/>
</dbReference>
<sequence length="150" mass="17404">MGEDILVNRRAYHDYHVVETLEAGIQLRGPEVKSLRLGRGNVAGSFARVEDGEAWLYHMDIQPYQNQPDPSFDPKAKRKLLLHKAEIRRLEGKLSIRGRTLIPLKLYWKNRKIKVLLGLAEGKSKGDKREALKEREAQKEIARALRRRRN</sequence>
<dbReference type="GO" id="GO:0070929">
    <property type="term" value="P:trans-translation"/>
    <property type="evidence" value="ECO:0007669"/>
    <property type="project" value="UniProtKB-UniRule"/>
</dbReference>
<dbReference type="InterPro" id="IPR023620">
    <property type="entry name" value="SmpB"/>
</dbReference>
<keyword evidence="5" id="KW-1185">Reference proteome</keyword>
<comment type="similarity">
    <text evidence="3">Belongs to the SmpB family.</text>
</comment>